<keyword evidence="1" id="KW-0175">Coiled coil</keyword>
<evidence type="ECO:0008006" key="5">
    <source>
        <dbReference type="Google" id="ProtNLM"/>
    </source>
</evidence>
<dbReference type="RefSeq" id="WP_197203168.1">
    <property type="nucleotide sequence ID" value="NZ_SJPL01000001.1"/>
</dbReference>
<keyword evidence="4" id="KW-1185">Reference proteome</keyword>
<dbReference type="EMBL" id="SJPL01000001">
    <property type="protein sequence ID" value="TWT67774.1"/>
    <property type="molecule type" value="Genomic_DNA"/>
</dbReference>
<proteinExistence type="predicted"/>
<gene>
    <name evidence="3" type="ORF">Pan14r_00110</name>
</gene>
<organism evidence="3 4">
    <name type="scientific">Crateriforma conspicua</name>
    <dbReference type="NCBI Taxonomy" id="2527996"/>
    <lineage>
        <taxon>Bacteria</taxon>
        <taxon>Pseudomonadati</taxon>
        <taxon>Planctomycetota</taxon>
        <taxon>Planctomycetia</taxon>
        <taxon>Planctomycetales</taxon>
        <taxon>Planctomycetaceae</taxon>
        <taxon>Crateriforma</taxon>
    </lineage>
</organism>
<feature type="coiled-coil region" evidence="1">
    <location>
        <begin position="26"/>
        <end position="65"/>
    </location>
</feature>
<feature type="compositionally biased region" description="Basic and acidic residues" evidence="2">
    <location>
        <begin position="111"/>
        <end position="131"/>
    </location>
</feature>
<dbReference type="SUPFAM" id="SSF53300">
    <property type="entry name" value="vWA-like"/>
    <property type="match status" value="1"/>
</dbReference>
<name>A0A5C5XY20_9PLAN</name>
<evidence type="ECO:0000313" key="3">
    <source>
        <dbReference type="EMBL" id="TWT67774.1"/>
    </source>
</evidence>
<dbReference type="InterPro" id="IPR036465">
    <property type="entry name" value="vWFA_dom_sf"/>
</dbReference>
<accession>A0A5C5XY20</accession>
<sequence>MTDSQAPDPADQDPTDGWPDDPVQRRKAIEGELRRVRQQRSLAELRAKEQQLESLLRQLDETDGGATAVADPPRFTDWNDVAAAQAVSMGGPIGQAVIEPTGGSALLDQPQVRRDSPHDEIRRPHFDRSGDADSAVDPTETPDSAADGDGPDQVTARTASSDVVGPDAEAPDFSGLDATALSIEQTLDAAKHDLALANDSDQDGDGPDLVDAEESEEDEAGRRVRPMPWLISGGVHLVLLLILGWMTLQATRPKDQIAMTGSPSDPNPEPTIETLSIETNEPEVQPEDPSTTDVQYELSPVGEVYAASFSPDPSDAPVAVTPAARSLSQSSGTAMSLAGGDSMEKIEFCGIKGGGNHFVYLVDSSGSMGDAFASARLELLRSIAALRADQRFYVVFFDAESDYMRLSDANRDEPRSVLATPENKEKLRQWAMRIKIDKGRAPYDALRFALGLKPDVIFLLSDGEFPQGIVELLDEENRVENLFGDANPISIVHTISYHNREGETRMRLIAKKNQGQFRYVPDPSEKR</sequence>
<feature type="region of interest" description="Disordered" evidence="2">
    <location>
        <begin position="197"/>
        <end position="222"/>
    </location>
</feature>
<feature type="region of interest" description="Disordered" evidence="2">
    <location>
        <begin position="93"/>
        <end position="172"/>
    </location>
</feature>
<evidence type="ECO:0000313" key="4">
    <source>
        <dbReference type="Proteomes" id="UP000317238"/>
    </source>
</evidence>
<dbReference type="Proteomes" id="UP000317238">
    <property type="component" value="Unassembled WGS sequence"/>
</dbReference>
<evidence type="ECO:0000256" key="2">
    <source>
        <dbReference type="SAM" id="MobiDB-lite"/>
    </source>
</evidence>
<feature type="region of interest" description="Disordered" evidence="2">
    <location>
        <begin position="1"/>
        <end position="26"/>
    </location>
</feature>
<comment type="caution">
    <text evidence="3">The sequence shown here is derived from an EMBL/GenBank/DDBJ whole genome shotgun (WGS) entry which is preliminary data.</text>
</comment>
<evidence type="ECO:0000256" key="1">
    <source>
        <dbReference type="SAM" id="Coils"/>
    </source>
</evidence>
<feature type="compositionally biased region" description="Acidic residues" evidence="2">
    <location>
        <begin position="200"/>
        <end position="219"/>
    </location>
</feature>
<dbReference type="AlphaFoldDB" id="A0A5C5XY20"/>
<protein>
    <recommendedName>
        <fullName evidence="5">VWFA domain-containing protein</fullName>
    </recommendedName>
</protein>
<reference evidence="3 4" key="1">
    <citation type="submission" date="2019-02" db="EMBL/GenBank/DDBJ databases">
        <title>Deep-cultivation of Planctomycetes and their phenomic and genomic characterization uncovers novel biology.</title>
        <authorList>
            <person name="Wiegand S."/>
            <person name="Jogler M."/>
            <person name="Boedeker C."/>
            <person name="Pinto D."/>
            <person name="Vollmers J."/>
            <person name="Rivas-Marin E."/>
            <person name="Kohn T."/>
            <person name="Peeters S.H."/>
            <person name="Heuer A."/>
            <person name="Rast P."/>
            <person name="Oberbeckmann S."/>
            <person name="Bunk B."/>
            <person name="Jeske O."/>
            <person name="Meyerdierks A."/>
            <person name="Storesund J.E."/>
            <person name="Kallscheuer N."/>
            <person name="Luecker S."/>
            <person name="Lage O.M."/>
            <person name="Pohl T."/>
            <person name="Merkel B.J."/>
            <person name="Hornburger P."/>
            <person name="Mueller R.-W."/>
            <person name="Bruemmer F."/>
            <person name="Labrenz M."/>
            <person name="Spormann A.M."/>
            <person name="Op Den Camp H."/>
            <person name="Overmann J."/>
            <person name="Amann R."/>
            <person name="Jetten M.S.M."/>
            <person name="Mascher T."/>
            <person name="Medema M.H."/>
            <person name="Devos D.P."/>
            <person name="Kaster A.-K."/>
            <person name="Ovreas L."/>
            <person name="Rohde M."/>
            <person name="Galperin M.Y."/>
            <person name="Jogler C."/>
        </authorList>
    </citation>
    <scope>NUCLEOTIDE SEQUENCE [LARGE SCALE GENOMIC DNA]</scope>
    <source>
        <strain evidence="3 4">Pan14r</strain>
    </source>
</reference>
<dbReference type="Gene3D" id="3.40.50.410">
    <property type="entry name" value="von Willebrand factor, type A domain"/>
    <property type="match status" value="1"/>
</dbReference>